<proteinExistence type="predicted"/>
<organism evidence="2 3">
    <name type="scientific">Mycobacterium kansasii 662</name>
    <dbReference type="NCBI Taxonomy" id="1299326"/>
    <lineage>
        <taxon>Bacteria</taxon>
        <taxon>Bacillati</taxon>
        <taxon>Actinomycetota</taxon>
        <taxon>Actinomycetes</taxon>
        <taxon>Mycobacteriales</taxon>
        <taxon>Mycobacteriaceae</taxon>
        <taxon>Mycobacterium</taxon>
    </lineage>
</organism>
<dbReference type="Proteomes" id="UP000020561">
    <property type="component" value="Unassembled WGS sequence"/>
</dbReference>
<gene>
    <name evidence="2" type="ORF">I545_4515</name>
</gene>
<feature type="chain" id="PRO_5004982115" evidence="1">
    <location>
        <begin position="22"/>
        <end position="103"/>
    </location>
</feature>
<accession>X7ZA14</accession>
<reference evidence="2 3" key="1">
    <citation type="submission" date="2013-12" db="EMBL/GenBank/DDBJ databases">
        <authorList>
            <person name="Brown-Elliot B."/>
            <person name="Wallace R."/>
            <person name="Lenaerts A."/>
            <person name="Ordway D."/>
            <person name="DeGroote M.A."/>
            <person name="Parker T."/>
            <person name="Sizemore C."/>
            <person name="Tallon L.J."/>
            <person name="Sadzewicz L.K."/>
            <person name="Sengamalay N."/>
            <person name="Fraser C.M."/>
            <person name="Hine E."/>
            <person name="Shefchek K.A."/>
            <person name="Das S.P."/>
            <person name="Tettelin H."/>
        </authorList>
    </citation>
    <scope>NUCLEOTIDE SEQUENCE [LARGE SCALE GENOMIC DNA]</scope>
    <source>
        <strain evidence="2 3">662</strain>
    </source>
</reference>
<protein>
    <submittedName>
        <fullName evidence="2">Aminopeptidase Y, Metallo peptidase, MEROPS family M28A</fullName>
        <ecNumber evidence="2">3.4.11.15</ecNumber>
    </submittedName>
</protein>
<evidence type="ECO:0000313" key="3">
    <source>
        <dbReference type="Proteomes" id="UP000020561"/>
    </source>
</evidence>
<dbReference type="PATRIC" id="fig|1299326.3.peg.4346"/>
<dbReference type="EMBL" id="JAOA01000007">
    <property type="protein sequence ID" value="EUA15806.1"/>
    <property type="molecule type" value="Genomic_DNA"/>
</dbReference>
<feature type="signal peptide" evidence="1">
    <location>
        <begin position="1"/>
        <end position="21"/>
    </location>
</feature>
<evidence type="ECO:0000256" key="1">
    <source>
        <dbReference type="SAM" id="SignalP"/>
    </source>
</evidence>
<keyword evidence="2" id="KW-0645">Protease</keyword>
<name>X7ZA14_MYCKA</name>
<comment type="caution">
    <text evidence="2">The sequence shown here is derived from an EMBL/GenBank/DDBJ whole genome shotgun (WGS) entry which is preliminary data.</text>
</comment>
<dbReference type="EC" id="3.4.11.15" evidence="2"/>
<sequence>MVVVIALLVVGCVHSSGCPQAFTGNPAAAEFADALHNRVHTEAMMAHLAKLQDIANANNGTRAVGTRATRPASTTSSTPCATAVLTCRHPSFRPACSTLRRGR</sequence>
<dbReference type="AlphaFoldDB" id="X7ZA14"/>
<keyword evidence="1" id="KW-0732">Signal</keyword>
<keyword evidence="2" id="KW-0378">Hydrolase</keyword>
<evidence type="ECO:0000313" key="2">
    <source>
        <dbReference type="EMBL" id="EUA15806.1"/>
    </source>
</evidence>
<dbReference type="GO" id="GO:0004177">
    <property type="term" value="F:aminopeptidase activity"/>
    <property type="evidence" value="ECO:0007669"/>
    <property type="project" value="UniProtKB-KW"/>
</dbReference>
<keyword evidence="2" id="KW-0031">Aminopeptidase</keyword>